<accession>A0A0B7ITF3</accession>
<dbReference type="EMBL" id="CDOK01000229">
    <property type="protein sequence ID" value="CEN53367.1"/>
    <property type="molecule type" value="Genomic_DNA"/>
</dbReference>
<protein>
    <recommendedName>
        <fullName evidence="16">TonB-dependent receptor</fullName>
    </recommendedName>
</protein>
<dbReference type="InterPro" id="IPR037066">
    <property type="entry name" value="Plug_dom_sf"/>
</dbReference>
<name>A0A0B7ITF3_9FLAO</name>
<feature type="domain" description="TonB-dependent receptor-like beta-barrel" evidence="12">
    <location>
        <begin position="231"/>
        <end position="677"/>
    </location>
</feature>
<evidence type="ECO:0008006" key="16">
    <source>
        <dbReference type="Google" id="ProtNLM"/>
    </source>
</evidence>
<comment type="subcellular location">
    <subcellularLocation>
        <location evidence="1 10">Cell outer membrane</location>
        <topology evidence="1 10">Multi-pass membrane protein</topology>
    </subcellularLocation>
</comment>
<keyword evidence="5" id="KW-0732">Signal</keyword>
<dbReference type="InterPro" id="IPR000531">
    <property type="entry name" value="Beta-barrel_TonB"/>
</dbReference>
<keyword evidence="9 10" id="KW-0998">Cell outer membrane</keyword>
<evidence type="ECO:0000256" key="5">
    <source>
        <dbReference type="ARBA" id="ARBA00022729"/>
    </source>
</evidence>
<keyword evidence="4 10" id="KW-0812">Transmembrane</keyword>
<keyword evidence="8" id="KW-0675">Receptor</keyword>
<proteinExistence type="inferred from homology"/>
<dbReference type="PANTHER" id="PTHR30069:SF29">
    <property type="entry name" value="HEMOGLOBIN AND HEMOGLOBIN-HAPTOGLOBIN-BINDING PROTEIN 1-RELATED"/>
    <property type="match status" value="1"/>
</dbReference>
<evidence type="ECO:0000256" key="10">
    <source>
        <dbReference type="PROSITE-ProRule" id="PRU01360"/>
    </source>
</evidence>
<evidence type="ECO:0000256" key="2">
    <source>
        <dbReference type="ARBA" id="ARBA00022448"/>
    </source>
</evidence>
<dbReference type="CDD" id="cd01347">
    <property type="entry name" value="ligand_gated_channel"/>
    <property type="match status" value="1"/>
</dbReference>
<dbReference type="Pfam" id="PF00593">
    <property type="entry name" value="TonB_dep_Rec_b-barrel"/>
    <property type="match status" value="1"/>
</dbReference>
<evidence type="ECO:0000256" key="11">
    <source>
        <dbReference type="RuleBase" id="RU003357"/>
    </source>
</evidence>
<gene>
    <name evidence="14" type="ORF">CCAN11_800003</name>
</gene>
<dbReference type="GO" id="GO:0044718">
    <property type="term" value="P:siderophore transmembrane transport"/>
    <property type="evidence" value="ECO:0007669"/>
    <property type="project" value="TreeGrafter"/>
</dbReference>
<keyword evidence="7 10" id="KW-0472">Membrane</keyword>
<comment type="similarity">
    <text evidence="10 11">Belongs to the TonB-dependent receptor family.</text>
</comment>
<keyword evidence="6 11" id="KW-0798">TonB box</keyword>
<evidence type="ECO:0000256" key="6">
    <source>
        <dbReference type="ARBA" id="ARBA00023077"/>
    </source>
</evidence>
<evidence type="ECO:0000256" key="9">
    <source>
        <dbReference type="ARBA" id="ARBA00023237"/>
    </source>
</evidence>
<dbReference type="SUPFAM" id="SSF56935">
    <property type="entry name" value="Porins"/>
    <property type="match status" value="1"/>
</dbReference>
<dbReference type="Gene3D" id="2.40.170.20">
    <property type="entry name" value="TonB-dependent receptor, beta-barrel domain"/>
    <property type="match status" value="1"/>
</dbReference>
<evidence type="ECO:0000256" key="7">
    <source>
        <dbReference type="ARBA" id="ARBA00023136"/>
    </source>
</evidence>
<dbReference type="PROSITE" id="PS52016">
    <property type="entry name" value="TONB_DEPENDENT_REC_3"/>
    <property type="match status" value="1"/>
</dbReference>
<dbReference type="InterPro" id="IPR012910">
    <property type="entry name" value="Plug_dom"/>
</dbReference>
<dbReference type="Gene3D" id="2.170.130.10">
    <property type="entry name" value="TonB-dependent receptor, plug domain"/>
    <property type="match status" value="1"/>
</dbReference>
<dbReference type="GO" id="GO:0009279">
    <property type="term" value="C:cell outer membrane"/>
    <property type="evidence" value="ECO:0007669"/>
    <property type="project" value="UniProtKB-SubCell"/>
</dbReference>
<evidence type="ECO:0000256" key="1">
    <source>
        <dbReference type="ARBA" id="ARBA00004571"/>
    </source>
</evidence>
<evidence type="ECO:0000256" key="3">
    <source>
        <dbReference type="ARBA" id="ARBA00022452"/>
    </source>
</evidence>
<keyword evidence="3 10" id="KW-1134">Transmembrane beta strand</keyword>
<evidence type="ECO:0000313" key="15">
    <source>
        <dbReference type="Proteomes" id="UP000039370"/>
    </source>
</evidence>
<dbReference type="Proteomes" id="UP000039370">
    <property type="component" value="Unassembled WGS sequence"/>
</dbReference>
<reference evidence="15" key="1">
    <citation type="submission" date="2015-01" db="EMBL/GenBank/DDBJ databases">
        <authorList>
            <person name="MANFREDI Pablo"/>
        </authorList>
    </citation>
    <scope>NUCLEOTIDE SEQUENCE [LARGE SCALE GENOMIC DNA]</scope>
    <source>
        <strain evidence="15">Cc11</strain>
    </source>
</reference>
<organism evidence="14 15">
    <name type="scientific">Capnocytophaga canimorsus</name>
    <dbReference type="NCBI Taxonomy" id="28188"/>
    <lineage>
        <taxon>Bacteria</taxon>
        <taxon>Pseudomonadati</taxon>
        <taxon>Bacteroidota</taxon>
        <taxon>Flavobacteriia</taxon>
        <taxon>Flavobacteriales</taxon>
        <taxon>Flavobacteriaceae</taxon>
        <taxon>Capnocytophaga</taxon>
    </lineage>
</organism>
<dbReference type="PANTHER" id="PTHR30069">
    <property type="entry name" value="TONB-DEPENDENT OUTER MEMBRANE RECEPTOR"/>
    <property type="match status" value="1"/>
</dbReference>
<evidence type="ECO:0000256" key="8">
    <source>
        <dbReference type="ARBA" id="ARBA00023170"/>
    </source>
</evidence>
<evidence type="ECO:0000256" key="4">
    <source>
        <dbReference type="ARBA" id="ARBA00022692"/>
    </source>
</evidence>
<keyword evidence="2 10" id="KW-0813">Transport</keyword>
<dbReference type="InterPro" id="IPR036942">
    <property type="entry name" value="Beta-barrel_TonB_sf"/>
</dbReference>
<dbReference type="GO" id="GO:0015344">
    <property type="term" value="F:siderophore uptake transmembrane transporter activity"/>
    <property type="evidence" value="ECO:0007669"/>
    <property type="project" value="TreeGrafter"/>
</dbReference>
<dbReference type="InterPro" id="IPR039426">
    <property type="entry name" value="TonB-dep_rcpt-like"/>
</dbReference>
<evidence type="ECO:0000259" key="12">
    <source>
        <dbReference type="Pfam" id="PF00593"/>
    </source>
</evidence>
<dbReference type="AlphaFoldDB" id="A0A0B7ITF3"/>
<evidence type="ECO:0000259" key="13">
    <source>
        <dbReference type="Pfam" id="PF07715"/>
    </source>
</evidence>
<feature type="domain" description="TonB-dependent receptor plug" evidence="13">
    <location>
        <begin position="61"/>
        <end position="164"/>
    </location>
</feature>
<dbReference type="Pfam" id="PF07715">
    <property type="entry name" value="Plug"/>
    <property type="match status" value="1"/>
</dbReference>
<evidence type="ECO:0000313" key="14">
    <source>
        <dbReference type="EMBL" id="CEN53367.1"/>
    </source>
</evidence>
<sequence length="702" mass="79870">MPKSAEALHIMPRLSVVFLIILLSFTLSLSYGQDLQTHKDSVDYKLGEVVISATRTLRQLSSLPLQVQLIKEKEIRSTNASRLSEVLAEQNGLVTIPGHTGGEGIQMQGLDVAYTLILIDEMPLVGRVLGQLDLNRISVGNIQQVEIVKGASSSLYGSEALGGVINVITKIPEDGLKASVNYKESRFATHDASMNIGYRKKQLQITSFFNMYGSDGYHLSTSEVPTVTPFYNTTARTKIAYRFNDKTDLSLSGRYFLQNQVYMLSKKEKGQSHLSEWNLHVKLNHRYNQKWSSYFEMYATDYKTHEYIQGGKVISGDADSNFQQFYLRPEMRGKYSPREKTDIIFGIGGNFEDIKKTIFISDSEMQSYYLYGQLDTYLTSKMNLIAGFRYDLHSQYTSQFSPKLALKYDFSDKISVKTSVGYGYKAPDFRQLYNNFTNSSVGYSVLGYNAVPQVLSQMEKNGEIASVYVDKSEFTQSKLAPESSISFNFGVDIQPLSELKLQLNLFRNDIKNLIDNQIIAVKYSGQSVYSYRNIERVYTQGMEANMSYFPIKNLTLSAGYQLLYAKNKTAENRFQERKVYARDANGDIFQLQSSDYFGLFNRSRHSANFKIFYQLPIWNTDLNFRGVYRGKYGIADTNANTYLDKYDDFVPAHLLLNVALNKHFGERFTLGVGVNNLTDYTNVKYISNIPGRIMYASLNINF</sequence>